<accession>A0A9D4KM41</accession>
<keyword evidence="2" id="KW-1185">Reference proteome</keyword>
<name>A0A9D4KM41_DREPO</name>
<evidence type="ECO:0000313" key="1">
    <source>
        <dbReference type="EMBL" id="KAH3841984.1"/>
    </source>
</evidence>
<dbReference type="AlphaFoldDB" id="A0A9D4KM41"/>
<comment type="caution">
    <text evidence="1">The sequence shown here is derived from an EMBL/GenBank/DDBJ whole genome shotgun (WGS) entry which is preliminary data.</text>
</comment>
<dbReference type="Proteomes" id="UP000828390">
    <property type="component" value="Unassembled WGS sequence"/>
</dbReference>
<organism evidence="1 2">
    <name type="scientific">Dreissena polymorpha</name>
    <name type="common">Zebra mussel</name>
    <name type="synonym">Mytilus polymorpha</name>
    <dbReference type="NCBI Taxonomy" id="45954"/>
    <lineage>
        <taxon>Eukaryota</taxon>
        <taxon>Metazoa</taxon>
        <taxon>Spiralia</taxon>
        <taxon>Lophotrochozoa</taxon>
        <taxon>Mollusca</taxon>
        <taxon>Bivalvia</taxon>
        <taxon>Autobranchia</taxon>
        <taxon>Heteroconchia</taxon>
        <taxon>Euheterodonta</taxon>
        <taxon>Imparidentia</taxon>
        <taxon>Neoheterodontei</taxon>
        <taxon>Myida</taxon>
        <taxon>Dreissenoidea</taxon>
        <taxon>Dreissenidae</taxon>
        <taxon>Dreissena</taxon>
    </lineage>
</organism>
<proteinExistence type="predicted"/>
<protein>
    <submittedName>
        <fullName evidence="1">Uncharacterized protein</fullName>
    </submittedName>
</protein>
<sequence>MFKEKVNALTDARRTQDHDISPAGLWSVELINVASSVHKAKCCRRTTDDGQKAIPKAHHEHHVLR</sequence>
<evidence type="ECO:0000313" key="2">
    <source>
        <dbReference type="Proteomes" id="UP000828390"/>
    </source>
</evidence>
<reference evidence="1" key="2">
    <citation type="submission" date="2020-11" db="EMBL/GenBank/DDBJ databases">
        <authorList>
            <person name="McCartney M.A."/>
            <person name="Auch B."/>
            <person name="Kono T."/>
            <person name="Mallez S."/>
            <person name="Becker A."/>
            <person name="Gohl D.M."/>
            <person name="Silverstein K.A.T."/>
            <person name="Koren S."/>
            <person name="Bechman K.B."/>
            <person name="Herman A."/>
            <person name="Abrahante J.E."/>
            <person name="Garbe J."/>
        </authorList>
    </citation>
    <scope>NUCLEOTIDE SEQUENCE</scope>
    <source>
        <strain evidence="1">Duluth1</strain>
        <tissue evidence="1">Whole animal</tissue>
    </source>
</reference>
<dbReference type="EMBL" id="JAIWYP010000004">
    <property type="protein sequence ID" value="KAH3841984.1"/>
    <property type="molecule type" value="Genomic_DNA"/>
</dbReference>
<reference evidence="1" key="1">
    <citation type="journal article" date="2019" name="bioRxiv">
        <title>The Genome of the Zebra Mussel, Dreissena polymorpha: A Resource for Invasive Species Research.</title>
        <authorList>
            <person name="McCartney M.A."/>
            <person name="Auch B."/>
            <person name="Kono T."/>
            <person name="Mallez S."/>
            <person name="Zhang Y."/>
            <person name="Obille A."/>
            <person name="Becker A."/>
            <person name="Abrahante J.E."/>
            <person name="Garbe J."/>
            <person name="Badalamenti J.P."/>
            <person name="Herman A."/>
            <person name="Mangelson H."/>
            <person name="Liachko I."/>
            <person name="Sullivan S."/>
            <person name="Sone E.D."/>
            <person name="Koren S."/>
            <person name="Silverstein K.A.T."/>
            <person name="Beckman K.B."/>
            <person name="Gohl D.M."/>
        </authorList>
    </citation>
    <scope>NUCLEOTIDE SEQUENCE</scope>
    <source>
        <strain evidence="1">Duluth1</strain>
        <tissue evidence="1">Whole animal</tissue>
    </source>
</reference>
<gene>
    <name evidence="1" type="ORF">DPMN_115471</name>
</gene>